<comment type="caution">
    <text evidence="3">The sequence shown here is derived from an EMBL/GenBank/DDBJ whole genome shotgun (WGS) entry which is preliminary data.</text>
</comment>
<organism evidence="3 4">
    <name type="scientific">Heterodera trifolii</name>
    <dbReference type="NCBI Taxonomy" id="157864"/>
    <lineage>
        <taxon>Eukaryota</taxon>
        <taxon>Metazoa</taxon>
        <taxon>Ecdysozoa</taxon>
        <taxon>Nematoda</taxon>
        <taxon>Chromadorea</taxon>
        <taxon>Rhabditida</taxon>
        <taxon>Tylenchina</taxon>
        <taxon>Tylenchomorpha</taxon>
        <taxon>Tylenchoidea</taxon>
        <taxon>Heteroderidae</taxon>
        <taxon>Heteroderinae</taxon>
        <taxon>Heterodera</taxon>
    </lineage>
</organism>
<reference evidence="3 4" key="1">
    <citation type="submission" date="2024-10" db="EMBL/GenBank/DDBJ databases">
        <authorList>
            <person name="Kim D."/>
        </authorList>
    </citation>
    <scope>NUCLEOTIDE SEQUENCE [LARGE SCALE GENOMIC DNA]</scope>
    <source>
        <strain evidence="3">BH-2024</strain>
    </source>
</reference>
<dbReference type="PANTHER" id="PTHR45691:SF6">
    <property type="entry name" value="PROTEIN DIAPHANOUS"/>
    <property type="match status" value="1"/>
</dbReference>
<accession>A0ABD2LG41</accession>
<evidence type="ECO:0000313" key="3">
    <source>
        <dbReference type="EMBL" id="KAL3114195.1"/>
    </source>
</evidence>
<dbReference type="InterPro" id="IPR051412">
    <property type="entry name" value="Formin_Homology_Diaphanous_sf"/>
</dbReference>
<feature type="compositionally biased region" description="Basic and acidic residues" evidence="1">
    <location>
        <begin position="343"/>
        <end position="362"/>
    </location>
</feature>
<evidence type="ECO:0000256" key="1">
    <source>
        <dbReference type="SAM" id="MobiDB-lite"/>
    </source>
</evidence>
<gene>
    <name evidence="3" type="ORF">niasHT_014039</name>
</gene>
<dbReference type="Proteomes" id="UP001620626">
    <property type="component" value="Unassembled WGS sequence"/>
</dbReference>
<protein>
    <submittedName>
        <fullName evidence="3">Uncharacterized protein</fullName>
    </submittedName>
</protein>
<evidence type="ECO:0000313" key="4">
    <source>
        <dbReference type="Proteomes" id="UP001620626"/>
    </source>
</evidence>
<feature type="chain" id="PRO_5044793698" evidence="2">
    <location>
        <begin position="27"/>
        <end position="418"/>
    </location>
</feature>
<sequence>MCRNSSPPFALFAILLALAAFLSTGGMPRHRRHQQKETTENAVGEMTDDSGDTSANCSYTDPYCYNSEVFIDALAVVVEEVDHHTHSTQLTTTTTDPAPPPPPNLQSKAPKPRIITTGVRSVGRSPAVPCPGGRGIPKRVEGRRGGPIAHLHPSRPPPPRGGGAVLGSATPPPPPAPTPHTSLAKSLRPVFPPPPGSGGSQKTHLEEVFSLIDVCCEFTNTKPYPFPFRPSRQFVPRLRRSLSPSPPRPVRLLFVPVAQPFRWPLSKILIGCEIVSGQLNTHRPPPSVSPPPSSFAFCVTFRREKRPKGKSSKSDGIGWLCFVFILPYCCATESKTTGRGKGGRGEKGNDQPDGGGGHDGRGGAHKFPGGGWVVVLFFGFPIFSPISAAAAQWSPPPPPPPLSPAQTPPAQLILSPIF</sequence>
<feature type="compositionally biased region" description="Pro residues" evidence="1">
    <location>
        <begin position="394"/>
        <end position="407"/>
    </location>
</feature>
<feature type="region of interest" description="Disordered" evidence="1">
    <location>
        <begin position="85"/>
        <end position="201"/>
    </location>
</feature>
<proteinExistence type="predicted"/>
<dbReference type="AlphaFoldDB" id="A0ABD2LG41"/>
<evidence type="ECO:0000256" key="2">
    <source>
        <dbReference type="SAM" id="SignalP"/>
    </source>
</evidence>
<feature type="region of interest" description="Disordered" evidence="1">
    <location>
        <begin position="27"/>
        <end position="53"/>
    </location>
</feature>
<feature type="compositionally biased region" description="Low complexity" evidence="1">
    <location>
        <begin position="87"/>
        <end position="96"/>
    </location>
</feature>
<keyword evidence="4" id="KW-1185">Reference proteome</keyword>
<name>A0ABD2LG41_9BILA</name>
<dbReference type="PANTHER" id="PTHR45691">
    <property type="entry name" value="PROTEIN DIAPHANOUS"/>
    <property type="match status" value="1"/>
</dbReference>
<dbReference type="EMBL" id="JBICBT010000422">
    <property type="protein sequence ID" value="KAL3114195.1"/>
    <property type="molecule type" value="Genomic_DNA"/>
</dbReference>
<keyword evidence="2" id="KW-0732">Signal</keyword>
<feature type="region of interest" description="Disordered" evidence="1">
    <location>
        <begin position="335"/>
        <end position="364"/>
    </location>
</feature>
<feature type="region of interest" description="Disordered" evidence="1">
    <location>
        <begin position="390"/>
        <end position="411"/>
    </location>
</feature>
<feature type="signal peptide" evidence="2">
    <location>
        <begin position="1"/>
        <end position="26"/>
    </location>
</feature>